<evidence type="ECO:0000313" key="3">
    <source>
        <dbReference type="Proteomes" id="UP000663760"/>
    </source>
</evidence>
<feature type="compositionally biased region" description="Low complexity" evidence="1">
    <location>
        <begin position="61"/>
        <end position="72"/>
    </location>
</feature>
<dbReference type="PANTHER" id="PTHR35761">
    <property type="entry name" value="ATR INTERACTING PROTEIN"/>
    <property type="match status" value="1"/>
</dbReference>
<dbReference type="InterPro" id="IPR044952">
    <property type="entry name" value="SUV2"/>
</dbReference>
<feature type="compositionally biased region" description="Basic and acidic residues" evidence="1">
    <location>
        <begin position="173"/>
        <end position="188"/>
    </location>
</feature>
<sequence length="755" mass="83392">MASEAAEDVWGDEDFLNALILATENATAAAASSSGGCVGGASLPPPGDLARRAPGDGVPASSRSHAISSTSSWYSPSERQLSTSLLPPPPRPVRVASRGPPPVSLGFNGTQALWQEWDHPFAAGNVALFDDGVDTRGYDFSPPRELSQREKRTESDCVAEDWKGIKSGSPKNAGRDRNSARRVRVEKEKDKEIERLKREMDQVLKKLDCMERECHRLQEDRAKKDNELECAFSEILVKNVEIENLKKETFTQLHHTKAIGVQTDASNPAVGEWSPIHNISSKLVSIWGPTTEGKLGRHFISRLLECCSADLCTLFRFTGVPSNLKMDFMTNEKFTDVGLDDLKHSIQSAEAHKVSHLYSIMMKMRNEMAQLDDLLEVLTELCVLGNVIIVYRSLRILHAVLRIICFKQFCQRDNIMITPSSEDSLLEAEGEAGVVGSGCDTGQTSVSLPSRSFSLQNPWNYRHGISRSSSLSLNRQISLYKSMHEIIVSNTKTNVLVEAISIMNLILQRSHPILEREKLGLIPSFASVSHLLCREVDLCAKRQAVKLLFLLLNCPKHLKVFCNGGNELNESADGDDEASRLHQSMSSALRGLADCIDHRGNSPQDLILCREVVILLAFLASSGKSGFDILLNPITKRGNFLRLIIEVLASQMEIAGCCESQDLHKERAALIREALILLNRLSSNNAYSKPTLGVLTQSTAMATMTMDVVTRMCHEMNGCPAHDSTKKPPMEAEIADLARLFRTRVLSFLGEEDSS</sequence>
<feature type="region of interest" description="Disordered" evidence="1">
    <location>
        <begin position="31"/>
        <end position="102"/>
    </location>
</feature>
<dbReference type="OrthoDB" id="645074at2759"/>
<proteinExistence type="predicted"/>
<dbReference type="PANTHER" id="PTHR35761:SF1">
    <property type="entry name" value="PROTEIN SENSITIVE TO UV 2"/>
    <property type="match status" value="1"/>
</dbReference>
<evidence type="ECO:0000256" key="1">
    <source>
        <dbReference type="SAM" id="MobiDB-lite"/>
    </source>
</evidence>
<organism evidence="2 3">
    <name type="scientific">Spirodela intermedia</name>
    <name type="common">Intermediate duckweed</name>
    <dbReference type="NCBI Taxonomy" id="51605"/>
    <lineage>
        <taxon>Eukaryota</taxon>
        <taxon>Viridiplantae</taxon>
        <taxon>Streptophyta</taxon>
        <taxon>Embryophyta</taxon>
        <taxon>Tracheophyta</taxon>
        <taxon>Spermatophyta</taxon>
        <taxon>Magnoliopsida</taxon>
        <taxon>Liliopsida</taxon>
        <taxon>Araceae</taxon>
        <taxon>Lemnoideae</taxon>
        <taxon>Spirodela</taxon>
    </lineage>
</organism>
<dbReference type="GO" id="GO:0006974">
    <property type="term" value="P:DNA damage response"/>
    <property type="evidence" value="ECO:0007669"/>
    <property type="project" value="InterPro"/>
</dbReference>
<accession>A0A7I8LBC5</accession>
<name>A0A7I8LBC5_SPIIN</name>
<feature type="compositionally biased region" description="Basic and acidic residues" evidence="1">
    <location>
        <begin position="146"/>
        <end position="164"/>
    </location>
</feature>
<dbReference type="AlphaFoldDB" id="A0A7I8LBC5"/>
<reference evidence="2" key="1">
    <citation type="submission" date="2020-02" db="EMBL/GenBank/DDBJ databases">
        <authorList>
            <person name="Scholz U."/>
            <person name="Mascher M."/>
            <person name="Fiebig A."/>
        </authorList>
    </citation>
    <scope>NUCLEOTIDE SEQUENCE</scope>
</reference>
<protein>
    <submittedName>
        <fullName evidence="2">Uncharacterized protein</fullName>
    </submittedName>
</protein>
<evidence type="ECO:0000313" key="2">
    <source>
        <dbReference type="EMBL" id="CAA7406565.1"/>
    </source>
</evidence>
<feature type="region of interest" description="Disordered" evidence="1">
    <location>
        <begin position="140"/>
        <end position="188"/>
    </location>
</feature>
<dbReference type="Proteomes" id="UP000663760">
    <property type="component" value="Chromosome 13"/>
</dbReference>
<keyword evidence="3" id="KW-1185">Reference proteome</keyword>
<dbReference type="EMBL" id="LR746276">
    <property type="protein sequence ID" value="CAA7406565.1"/>
    <property type="molecule type" value="Genomic_DNA"/>
</dbReference>
<gene>
    <name evidence="2" type="ORF">SI8410_13017243</name>
</gene>